<evidence type="ECO:0008006" key="3">
    <source>
        <dbReference type="Google" id="ProtNLM"/>
    </source>
</evidence>
<dbReference type="Proteomes" id="UP000239757">
    <property type="component" value="Unassembled WGS sequence"/>
</dbReference>
<gene>
    <name evidence="1" type="ORF">GOBAR_AA36787</name>
</gene>
<dbReference type="EMBL" id="KZ670099">
    <property type="protein sequence ID" value="PPR83925.1"/>
    <property type="molecule type" value="Genomic_DNA"/>
</dbReference>
<proteinExistence type="predicted"/>
<dbReference type="OrthoDB" id="1165906at2759"/>
<organism evidence="1 2">
    <name type="scientific">Gossypium barbadense</name>
    <name type="common">Sea Island cotton</name>
    <name type="synonym">Hibiscus barbadensis</name>
    <dbReference type="NCBI Taxonomy" id="3634"/>
    <lineage>
        <taxon>Eukaryota</taxon>
        <taxon>Viridiplantae</taxon>
        <taxon>Streptophyta</taxon>
        <taxon>Embryophyta</taxon>
        <taxon>Tracheophyta</taxon>
        <taxon>Spermatophyta</taxon>
        <taxon>Magnoliopsida</taxon>
        <taxon>eudicotyledons</taxon>
        <taxon>Gunneridae</taxon>
        <taxon>Pentapetalae</taxon>
        <taxon>rosids</taxon>
        <taxon>malvids</taxon>
        <taxon>Malvales</taxon>
        <taxon>Malvaceae</taxon>
        <taxon>Malvoideae</taxon>
        <taxon>Gossypium</taxon>
    </lineage>
</organism>
<evidence type="ECO:0000313" key="1">
    <source>
        <dbReference type="EMBL" id="PPR83925.1"/>
    </source>
</evidence>
<evidence type="ECO:0000313" key="2">
    <source>
        <dbReference type="Proteomes" id="UP000239757"/>
    </source>
</evidence>
<dbReference type="AlphaFoldDB" id="A0A2P5VYN7"/>
<accession>A0A2P5VYN7</accession>
<protein>
    <recommendedName>
        <fullName evidence="3">DUF4283 domain-containing protein</fullName>
    </recommendedName>
</protein>
<reference evidence="1 2" key="1">
    <citation type="submission" date="2015-01" db="EMBL/GenBank/DDBJ databases">
        <title>Genome of allotetraploid Gossypium barbadense reveals genomic plasticity and fiber elongation in cotton evolution.</title>
        <authorList>
            <person name="Chen X."/>
            <person name="Liu X."/>
            <person name="Zhao B."/>
            <person name="Zheng H."/>
            <person name="Hu Y."/>
            <person name="Lu G."/>
            <person name="Yang C."/>
            <person name="Chen J."/>
            <person name="Shan C."/>
            <person name="Zhang L."/>
            <person name="Zhou Y."/>
            <person name="Wang L."/>
            <person name="Guo W."/>
            <person name="Bai Y."/>
            <person name="Ruan J."/>
            <person name="Shangguan X."/>
            <person name="Mao Y."/>
            <person name="Jiang J."/>
            <person name="Zhu Y."/>
            <person name="Lei J."/>
            <person name="Kang H."/>
            <person name="Chen S."/>
            <person name="He X."/>
            <person name="Wang R."/>
            <person name="Wang Y."/>
            <person name="Chen J."/>
            <person name="Wang L."/>
            <person name="Yu S."/>
            <person name="Wang B."/>
            <person name="Wei J."/>
            <person name="Song S."/>
            <person name="Lu X."/>
            <person name="Gao Z."/>
            <person name="Gu W."/>
            <person name="Deng X."/>
            <person name="Ma D."/>
            <person name="Wang S."/>
            <person name="Liang W."/>
            <person name="Fang L."/>
            <person name="Cai C."/>
            <person name="Zhu X."/>
            <person name="Zhou B."/>
            <person name="Zhang Y."/>
            <person name="Chen Z."/>
            <person name="Xu S."/>
            <person name="Zhu R."/>
            <person name="Wang S."/>
            <person name="Zhang T."/>
            <person name="Zhao G."/>
        </authorList>
    </citation>
    <scope>NUCLEOTIDE SEQUENCE [LARGE SCALE GENOMIC DNA]</scope>
    <source>
        <strain evidence="2">cv. Xinhai21</strain>
        <tissue evidence="1">Leaf</tissue>
    </source>
</reference>
<name>A0A2P5VYN7_GOSBA</name>
<sequence length="138" mass="16006">MEEDLAKLNIIDEEEEAFIEEASMVEKSYQLCLVGHCLTDSIVHFPSMRNTMADLWHPIGGICGEDPLEVPLQFIEFWLQVHDLLLRTMTATMEKQFGDFVGQFLEYDSSILIMGFHKFTRIRVKLDVSLPLKRKKNI</sequence>